<dbReference type="STRING" id="1121097.GCA_000428125_00032"/>
<protein>
    <submittedName>
        <fullName evidence="10">Acyl-ACP thioesterase</fullName>
    </submittedName>
</protein>
<keyword evidence="11" id="KW-1185">Reference proteome</keyword>
<dbReference type="Gene3D" id="3.10.129.10">
    <property type="entry name" value="Hotdog Thioesterase"/>
    <property type="match status" value="2"/>
</dbReference>
<evidence type="ECO:0000256" key="1">
    <source>
        <dbReference type="ARBA" id="ARBA00006500"/>
    </source>
</evidence>
<evidence type="ECO:0000259" key="9">
    <source>
        <dbReference type="Pfam" id="PF20791"/>
    </source>
</evidence>
<comment type="similarity">
    <text evidence="1">Belongs to the acyl-ACP thioesterase family.</text>
</comment>
<dbReference type="Pfam" id="PF01643">
    <property type="entry name" value="Acyl-ACP_TE"/>
    <property type="match status" value="1"/>
</dbReference>
<evidence type="ECO:0000313" key="10">
    <source>
        <dbReference type="EMBL" id="GAK36062.1"/>
    </source>
</evidence>
<dbReference type="InterPro" id="IPR002864">
    <property type="entry name" value="Acyl-ACP_thioesterase_NHD"/>
</dbReference>
<keyword evidence="4" id="KW-0276">Fatty acid metabolism</keyword>
<name>A0A069D0Y5_9BACE</name>
<evidence type="ECO:0000256" key="3">
    <source>
        <dbReference type="ARBA" id="ARBA00022801"/>
    </source>
</evidence>
<evidence type="ECO:0000256" key="2">
    <source>
        <dbReference type="ARBA" id="ARBA00022516"/>
    </source>
</evidence>
<dbReference type="EMBL" id="BAJS01000004">
    <property type="protein sequence ID" value="GAK36062.1"/>
    <property type="molecule type" value="Genomic_DNA"/>
</dbReference>
<evidence type="ECO:0000259" key="8">
    <source>
        <dbReference type="Pfam" id="PF01643"/>
    </source>
</evidence>
<feature type="domain" description="Acyl-ACP thioesterase N-terminal hotdog" evidence="8">
    <location>
        <begin position="13"/>
        <end position="125"/>
    </location>
</feature>
<keyword evidence="3" id="KW-0378">Hydrolase</keyword>
<accession>A0A069D0Y5</accession>
<keyword evidence="5" id="KW-0809">Transit peptide</keyword>
<comment type="caution">
    <text evidence="10">The sequence shown here is derived from an EMBL/GenBank/DDBJ whole genome shotgun (WGS) entry which is preliminary data.</text>
</comment>
<dbReference type="RefSeq" id="WP_002562095.1">
    <property type="nucleotide sequence ID" value="NZ_ATZI01000001.1"/>
</dbReference>
<organism evidence="10 11">
    <name type="scientific">Bacteroides graminisolvens DSM 19988 = JCM 15093</name>
    <dbReference type="NCBI Taxonomy" id="1121097"/>
    <lineage>
        <taxon>Bacteria</taxon>
        <taxon>Pseudomonadati</taxon>
        <taxon>Bacteroidota</taxon>
        <taxon>Bacteroidia</taxon>
        <taxon>Bacteroidales</taxon>
        <taxon>Bacteroidaceae</taxon>
        <taxon>Bacteroides</taxon>
    </lineage>
</organism>
<dbReference type="InterPro" id="IPR045023">
    <property type="entry name" value="FATA/B"/>
</dbReference>
<dbReference type="Proteomes" id="UP000027601">
    <property type="component" value="Unassembled WGS sequence"/>
</dbReference>
<dbReference type="PANTHER" id="PTHR31727:SF6">
    <property type="entry name" value="OLEOYL-ACYL CARRIER PROTEIN THIOESTERASE 1, CHLOROPLASTIC"/>
    <property type="match status" value="1"/>
</dbReference>
<dbReference type="PANTHER" id="PTHR31727">
    <property type="entry name" value="OLEOYL-ACYL CARRIER PROTEIN THIOESTERASE 1, CHLOROPLASTIC"/>
    <property type="match status" value="1"/>
</dbReference>
<feature type="domain" description="Acyl-ACP thioesterase-like C-terminal" evidence="9">
    <location>
        <begin position="162"/>
        <end position="242"/>
    </location>
</feature>
<dbReference type="AlphaFoldDB" id="A0A069D0Y5"/>
<keyword evidence="6" id="KW-0443">Lipid metabolism</keyword>
<keyword evidence="7" id="KW-0275">Fatty acid biosynthesis</keyword>
<dbReference type="OrthoDB" id="9801517at2"/>
<proteinExistence type="inferred from homology"/>
<dbReference type="eggNOG" id="COG3884">
    <property type="taxonomic scope" value="Bacteria"/>
</dbReference>
<evidence type="ECO:0000256" key="4">
    <source>
        <dbReference type="ARBA" id="ARBA00022832"/>
    </source>
</evidence>
<keyword evidence="2" id="KW-0444">Lipid biosynthesis</keyword>
<evidence type="ECO:0000256" key="6">
    <source>
        <dbReference type="ARBA" id="ARBA00023098"/>
    </source>
</evidence>
<evidence type="ECO:0000256" key="5">
    <source>
        <dbReference type="ARBA" id="ARBA00022946"/>
    </source>
</evidence>
<dbReference type="GO" id="GO:0000036">
    <property type="term" value="F:acyl carrier activity"/>
    <property type="evidence" value="ECO:0007669"/>
    <property type="project" value="TreeGrafter"/>
</dbReference>
<reference evidence="10 11" key="1">
    <citation type="journal article" date="2015" name="Microbes Environ.">
        <title>Distribution and evolution of nitrogen fixation genes in the phylum bacteroidetes.</title>
        <authorList>
            <person name="Inoue J."/>
            <person name="Oshima K."/>
            <person name="Suda W."/>
            <person name="Sakamoto M."/>
            <person name="Iino T."/>
            <person name="Noda S."/>
            <person name="Hongoh Y."/>
            <person name="Hattori M."/>
            <person name="Ohkuma M."/>
        </authorList>
    </citation>
    <scope>NUCLEOTIDE SEQUENCE [LARGE SCALE GENOMIC DNA]</scope>
    <source>
        <strain evidence="10 11">JCM 15093</strain>
    </source>
</reference>
<dbReference type="GO" id="GO:0016297">
    <property type="term" value="F:fatty acyl-[ACP] hydrolase activity"/>
    <property type="evidence" value="ECO:0007669"/>
    <property type="project" value="InterPro"/>
</dbReference>
<dbReference type="Pfam" id="PF20791">
    <property type="entry name" value="Acyl-ACP_TE_C"/>
    <property type="match status" value="1"/>
</dbReference>
<dbReference type="InterPro" id="IPR049427">
    <property type="entry name" value="Acyl-ACP_TE_C"/>
</dbReference>
<dbReference type="SUPFAM" id="SSF54637">
    <property type="entry name" value="Thioesterase/thiol ester dehydrase-isomerase"/>
    <property type="match status" value="2"/>
</dbReference>
<evidence type="ECO:0000256" key="7">
    <source>
        <dbReference type="ARBA" id="ARBA00023160"/>
    </source>
</evidence>
<sequence length="248" mass="29024">MNENIKIGSYPFIVEDFHADYTGKLSFSVLGNHLLNCSNLHARQFGFGMGHYNQEAYTWVISRLVIQLEEPLYKNEPFTLHTWVSKVYHYFINREYTLINSDNRLVGKAHAVWALIHEADRTPVNLNRFFDRIITDSVCDEIHALSTSKERFKLKETIPCFEHKVTYGDLDINGHVNSIKYIECILNSFSLDVYNHGGLYKLEIAYVEETSYGDRLLLYKEDMGCNSFYVEIRKDTDEIVCRCKLFFK</sequence>
<dbReference type="CDD" id="cd00586">
    <property type="entry name" value="4HBT"/>
    <property type="match status" value="1"/>
</dbReference>
<gene>
    <name evidence="10" type="ORF">JCM15093_1196</name>
</gene>
<dbReference type="InterPro" id="IPR029069">
    <property type="entry name" value="HotDog_dom_sf"/>
</dbReference>
<evidence type="ECO:0000313" key="11">
    <source>
        <dbReference type="Proteomes" id="UP000027601"/>
    </source>
</evidence>